<proteinExistence type="predicted"/>
<reference evidence="2 3" key="1">
    <citation type="submission" date="2019-07" db="EMBL/GenBank/DDBJ databases">
        <title>Sphingomonas alkalisoli sp. nov., isolated from rhizosphere soil of Suaedae salsa.</title>
        <authorList>
            <person name="Zhang H."/>
            <person name="Xu L."/>
            <person name="Zhang J.-X."/>
            <person name="Sun J.-Q."/>
        </authorList>
    </citation>
    <scope>NUCLEOTIDE SEQUENCE [LARGE SCALE GENOMIC DNA]</scope>
    <source>
        <strain evidence="2 3">XS-10</strain>
    </source>
</reference>
<evidence type="ECO:0000313" key="2">
    <source>
        <dbReference type="EMBL" id="QDX28072.1"/>
    </source>
</evidence>
<feature type="transmembrane region" description="Helical" evidence="1">
    <location>
        <begin position="66"/>
        <end position="85"/>
    </location>
</feature>
<gene>
    <name evidence="2" type="ORF">FPZ54_02750</name>
</gene>
<dbReference type="OrthoDB" id="7478750at2"/>
<keyword evidence="1" id="KW-0472">Membrane</keyword>
<dbReference type="KEGG" id="ssua:FPZ54_02750"/>
<evidence type="ECO:0000256" key="1">
    <source>
        <dbReference type="SAM" id="Phobius"/>
    </source>
</evidence>
<name>A0A518RKU1_9SPHN</name>
<organism evidence="2 3">
    <name type="scientific">Sphingomonas suaedae</name>
    <dbReference type="NCBI Taxonomy" id="2599297"/>
    <lineage>
        <taxon>Bacteria</taxon>
        <taxon>Pseudomonadati</taxon>
        <taxon>Pseudomonadota</taxon>
        <taxon>Alphaproteobacteria</taxon>
        <taxon>Sphingomonadales</taxon>
        <taxon>Sphingomonadaceae</taxon>
        <taxon>Sphingomonas</taxon>
    </lineage>
</organism>
<dbReference type="Proteomes" id="UP000318055">
    <property type="component" value="Chromosome"/>
</dbReference>
<protein>
    <submittedName>
        <fullName evidence="2">Uncharacterized protein</fullName>
    </submittedName>
</protein>
<keyword evidence="1" id="KW-0812">Transmembrane</keyword>
<sequence length="105" mass="10684">MKVLVPAGFMPSAENGRIVVAVCNAMGASTQVIEVPGLEHEGDATAGKSCAFADLSLPVLPSTDSIQLAALLAFILALGLTVAVSPAPQAFAHLRPPLRGPPARN</sequence>
<dbReference type="EMBL" id="CP042239">
    <property type="protein sequence ID" value="QDX28072.1"/>
    <property type="molecule type" value="Genomic_DNA"/>
</dbReference>
<dbReference type="AlphaFoldDB" id="A0A518RKU1"/>
<evidence type="ECO:0000313" key="3">
    <source>
        <dbReference type="Proteomes" id="UP000318055"/>
    </source>
</evidence>
<keyword evidence="3" id="KW-1185">Reference proteome</keyword>
<keyword evidence="1" id="KW-1133">Transmembrane helix</keyword>
<accession>A0A518RKU1</accession>